<dbReference type="InterPro" id="IPR021236">
    <property type="entry name" value="Uncharacterised_YfdX"/>
</dbReference>
<protein>
    <submittedName>
        <fullName evidence="3">YfdX family protein</fullName>
    </submittedName>
</protein>
<proteinExistence type="predicted"/>
<dbReference type="Gene3D" id="1.20.120.1940">
    <property type="entry name" value="YfdX protein domain"/>
    <property type="match status" value="1"/>
</dbReference>
<reference evidence="3 4" key="1">
    <citation type="submission" date="2022-06" db="EMBL/GenBank/DDBJ databases">
        <title>Endosaccharibacter gen. nov., sp. nov., endophytic bacteria isolated from sugarcane.</title>
        <authorList>
            <person name="Pitiwittayakul N."/>
            <person name="Yukphan P."/>
            <person name="Charoenyingcharoen P."/>
            <person name="Tanasupawat S."/>
        </authorList>
    </citation>
    <scope>NUCLEOTIDE SEQUENCE [LARGE SCALE GENOMIC DNA]</scope>
    <source>
        <strain evidence="3 4">KSS8</strain>
    </source>
</reference>
<organism evidence="3 4">
    <name type="scientific">Endosaccharibacter trunci</name>
    <dbReference type="NCBI Taxonomy" id="2812733"/>
    <lineage>
        <taxon>Bacteria</taxon>
        <taxon>Pseudomonadati</taxon>
        <taxon>Pseudomonadota</taxon>
        <taxon>Alphaproteobacteria</taxon>
        <taxon>Acetobacterales</taxon>
        <taxon>Acetobacteraceae</taxon>
        <taxon>Endosaccharibacter</taxon>
    </lineage>
</organism>
<feature type="signal peptide" evidence="2">
    <location>
        <begin position="1"/>
        <end position="23"/>
    </location>
</feature>
<dbReference type="EMBL" id="JAMSKV010000001">
    <property type="protein sequence ID" value="MCQ8277142.1"/>
    <property type="molecule type" value="Genomic_DNA"/>
</dbReference>
<sequence length="240" mass="25364">MLSQKRTALIAAALCLTASAAFATEQAPAMSPAQSAANEDFGMLSTQGAIAFHDVRLARLAIFEGRTGVARQLVSTAETAFQKARSDVAAYNEAESDLTPPPGVTQKTGGDDGLTGKVKWLPVDGAMTLDENYIATPDKQASLSKADQQIKAGDRKGAMDTLRLAGINVSFDMEVVPLERSISKTQDALNLLKDGHYYEANQTLKSLEDGARFDVATFHGTPKPATAAAQSATMQQNKAG</sequence>
<comment type="caution">
    <text evidence="3">The sequence shown here is derived from an EMBL/GenBank/DDBJ whole genome shotgun (WGS) entry which is preliminary data.</text>
</comment>
<gene>
    <name evidence="3" type="ORF">NFI95_01585</name>
</gene>
<dbReference type="Proteomes" id="UP001524587">
    <property type="component" value="Unassembled WGS sequence"/>
</dbReference>
<feature type="chain" id="PRO_5045208700" evidence="2">
    <location>
        <begin position="24"/>
        <end position="240"/>
    </location>
</feature>
<evidence type="ECO:0000313" key="3">
    <source>
        <dbReference type="EMBL" id="MCQ8277142.1"/>
    </source>
</evidence>
<accession>A0ABT1W4F3</accession>
<evidence type="ECO:0000313" key="4">
    <source>
        <dbReference type="Proteomes" id="UP001524587"/>
    </source>
</evidence>
<dbReference type="Gene3D" id="6.10.250.2140">
    <property type="match status" value="1"/>
</dbReference>
<evidence type="ECO:0000256" key="1">
    <source>
        <dbReference type="SAM" id="MobiDB-lite"/>
    </source>
</evidence>
<name>A0ABT1W4F3_9PROT</name>
<keyword evidence="4" id="KW-1185">Reference proteome</keyword>
<dbReference type="Pfam" id="PF10938">
    <property type="entry name" value="YfdX"/>
    <property type="match status" value="1"/>
</dbReference>
<dbReference type="RefSeq" id="WP_422862581.1">
    <property type="nucleotide sequence ID" value="NZ_JAMSKV010000001.1"/>
</dbReference>
<evidence type="ECO:0000256" key="2">
    <source>
        <dbReference type="SAM" id="SignalP"/>
    </source>
</evidence>
<feature type="region of interest" description="Disordered" evidence="1">
    <location>
        <begin position="92"/>
        <end position="111"/>
    </location>
</feature>
<keyword evidence="2" id="KW-0732">Signal</keyword>